<evidence type="ECO:0000256" key="3">
    <source>
        <dbReference type="ARBA" id="ARBA00004613"/>
    </source>
</evidence>
<keyword evidence="7 10" id="KW-0106">Calcium</keyword>
<dbReference type="Gene3D" id="2.160.20.10">
    <property type="entry name" value="Single-stranded right-handed beta-helix, Pectin lyase-like"/>
    <property type="match status" value="1"/>
</dbReference>
<dbReference type="PANTHER" id="PTHR33407">
    <property type="entry name" value="PECTATE LYASE F-RELATED"/>
    <property type="match status" value="1"/>
</dbReference>
<proteinExistence type="inferred from homology"/>
<keyword evidence="13" id="KW-1185">Reference proteome</keyword>
<evidence type="ECO:0000256" key="4">
    <source>
        <dbReference type="ARBA" id="ARBA00006463"/>
    </source>
</evidence>
<gene>
    <name evidence="12" type="ORF">FZEAL_2008</name>
</gene>
<evidence type="ECO:0000256" key="5">
    <source>
        <dbReference type="ARBA" id="ARBA00022525"/>
    </source>
</evidence>
<dbReference type="GO" id="GO:0005576">
    <property type="term" value="C:extracellular region"/>
    <property type="evidence" value="ECO:0007669"/>
    <property type="project" value="UniProtKB-SubCell"/>
</dbReference>
<keyword evidence="8 10" id="KW-0456">Lyase</keyword>
<dbReference type="InterPro" id="IPR004898">
    <property type="entry name" value="Pectate_lyase_PlyH/PlyE-like"/>
</dbReference>
<evidence type="ECO:0000256" key="11">
    <source>
        <dbReference type="SAM" id="SignalP"/>
    </source>
</evidence>
<dbReference type="EMBL" id="JABEYC010000124">
    <property type="protein sequence ID" value="KAF4982356.1"/>
    <property type="molecule type" value="Genomic_DNA"/>
</dbReference>
<keyword evidence="6 11" id="KW-0732">Signal</keyword>
<evidence type="ECO:0000313" key="12">
    <source>
        <dbReference type="EMBL" id="KAF4982356.1"/>
    </source>
</evidence>
<evidence type="ECO:0000256" key="2">
    <source>
        <dbReference type="ARBA" id="ARBA00001913"/>
    </source>
</evidence>
<evidence type="ECO:0000256" key="9">
    <source>
        <dbReference type="ARBA" id="ARBA00025679"/>
    </source>
</evidence>
<reference evidence="12" key="2">
    <citation type="submission" date="2020-05" db="EMBL/GenBank/DDBJ databases">
        <authorList>
            <person name="Kim H.-S."/>
            <person name="Proctor R.H."/>
            <person name="Brown D.W."/>
        </authorList>
    </citation>
    <scope>NUCLEOTIDE SEQUENCE</scope>
    <source>
        <strain evidence="12">NRRL 22465</strain>
    </source>
</reference>
<comment type="subcellular location">
    <subcellularLocation>
        <location evidence="3 10">Secreted</location>
    </subcellularLocation>
</comment>
<evidence type="ECO:0000256" key="10">
    <source>
        <dbReference type="RuleBase" id="RU367009"/>
    </source>
</evidence>
<dbReference type="EC" id="4.2.2.2" evidence="10"/>
<keyword evidence="5 10" id="KW-0964">Secreted</keyword>
<sequence>MKTTAFLLAIAGASATVVSTLPPSAAFTNVATAIPVPDGEEYNGASTCQEQTETGENAASFILEDGATLSDVIIGASSGEGVHCRGSCTLNNVWWVDVCEDAATFKQQSGTSTVNGGGAFNAQDKILQFNGGGTLDVNDFYAENYGKIVRSCGNCPNNGDPRIINMNGVVAKNGGVLCGVNDNYGDVCTISDSCQNKGKSCQAYIGNNQGKEPPKFGSSGDNGKSCLVRGLRGNC</sequence>
<name>A0A8H4USD4_9HYPO</name>
<evidence type="ECO:0000256" key="7">
    <source>
        <dbReference type="ARBA" id="ARBA00022837"/>
    </source>
</evidence>
<comment type="catalytic activity">
    <reaction evidence="1 10">
        <text>Eliminative cleavage of (1-&gt;4)-alpha-D-galacturonan to give oligosaccharides with 4-deoxy-alpha-D-galact-4-enuronosyl groups at their non-reducing ends.</text>
        <dbReference type="EC" id="4.2.2.2"/>
    </reaction>
</comment>
<reference evidence="12" key="1">
    <citation type="journal article" date="2020" name="BMC Genomics">
        <title>Correction to: Identification and distribution of gene clusters required for synthesis of sphingolipid metabolism inhibitors in diverse species of the filamentous fungus Fusarium.</title>
        <authorList>
            <person name="Kim H.S."/>
            <person name="Lohmar J.M."/>
            <person name="Busman M."/>
            <person name="Brown D.W."/>
            <person name="Naumann T.A."/>
            <person name="Divon H.H."/>
            <person name="Lysoe E."/>
            <person name="Uhlig S."/>
            <person name="Proctor R.H."/>
        </authorList>
    </citation>
    <scope>NUCLEOTIDE SEQUENCE</scope>
    <source>
        <strain evidence="12">NRRL 22465</strain>
    </source>
</reference>
<evidence type="ECO:0000256" key="1">
    <source>
        <dbReference type="ARBA" id="ARBA00000695"/>
    </source>
</evidence>
<organism evidence="12 13">
    <name type="scientific">Fusarium zealandicum</name>
    <dbReference type="NCBI Taxonomy" id="1053134"/>
    <lineage>
        <taxon>Eukaryota</taxon>
        <taxon>Fungi</taxon>
        <taxon>Dikarya</taxon>
        <taxon>Ascomycota</taxon>
        <taxon>Pezizomycotina</taxon>
        <taxon>Sordariomycetes</taxon>
        <taxon>Hypocreomycetidae</taxon>
        <taxon>Hypocreales</taxon>
        <taxon>Nectriaceae</taxon>
        <taxon>Fusarium</taxon>
        <taxon>Fusarium staphyleae species complex</taxon>
    </lineage>
</organism>
<dbReference type="InterPro" id="IPR012334">
    <property type="entry name" value="Pectin_lyas_fold"/>
</dbReference>
<accession>A0A8H4USD4</accession>
<dbReference type="GO" id="GO:0045490">
    <property type="term" value="P:pectin catabolic process"/>
    <property type="evidence" value="ECO:0007669"/>
    <property type="project" value="TreeGrafter"/>
</dbReference>
<protein>
    <recommendedName>
        <fullName evidence="10">Pectate lyase</fullName>
        <ecNumber evidence="10">4.2.2.2</ecNumber>
    </recommendedName>
</protein>
<evidence type="ECO:0000313" key="13">
    <source>
        <dbReference type="Proteomes" id="UP000635477"/>
    </source>
</evidence>
<dbReference type="SUPFAM" id="SSF51126">
    <property type="entry name" value="Pectin lyase-like"/>
    <property type="match status" value="1"/>
</dbReference>
<dbReference type="Pfam" id="PF03211">
    <property type="entry name" value="Pectate_lyase"/>
    <property type="match status" value="1"/>
</dbReference>
<dbReference type="PANTHER" id="PTHR33407:SF9">
    <property type="entry name" value="PECTATE LYASE F-RELATED"/>
    <property type="match status" value="1"/>
</dbReference>
<feature type="chain" id="PRO_5033994147" description="Pectate lyase" evidence="11">
    <location>
        <begin position="16"/>
        <end position="235"/>
    </location>
</feature>
<comment type="caution">
    <text evidence="12">The sequence shown here is derived from an EMBL/GenBank/DDBJ whole genome shotgun (WGS) entry which is preliminary data.</text>
</comment>
<dbReference type="GO" id="GO:0030570">
    <property type="term" value="F:pectate lyase activity"/>
    <property type="evidence" value="ECO:0007669"/>
    <property type="project" value="UniProtKB-UniRule"/>
</dbReference>
<dbReference type="OrthoDB" id="441042at2759"/>
<feature type="signal peptide" evidence="11">
    <location>
        <begin position="1"/>
        <end position="15"/>
    </location>
</feature>
<dbReference type="Proteomes" id="UP000635477">
    <property type="component" value="Unassembled WGS sequence"/>
</dbReference>
<dbReference type="AlphaFoldDB" id="A0A8H4USD4"/>
<comment type="similarity">
    <text evidence="4 10">Belongs to the polysaccharide lyase 3 family.</text>
</comment>
<evidence type="ECO:0000256" key="8">
    <source>
        <dbReference type="ARBA" id="ARBA00023239"/>
    </source>
</evidence>
<comment type="function">
    <text evidence="9 10">Pectinolytic enzyme consist of four classes of enzymes: pectin lyase, polygalacturonase, pectin methylesterase and rhamnogalacturonase. Among pectinolytic enzymes, pectin lyase is the most important in depolymerization of pectin, since it cleaves internal glycosidic bonds of highly methylated pectins. Favors pectate, the anion, over pectin, the methyl ester.</text>
</comment>
<dbReference type="InterPro" id="IPR011050">
    <property type="entry name" value="Pectin_lyase_fold/virulence"/>
</dbReference>
<comment type="cofactor">
    <cofactor evidence="2 10">
        <name>Ca(2+)</name>
        <dbReference type="ChEBI" id="CHEBI:29108"/>
    </cofactor>
</comment>
<evidence type="ECO:0000256" key="6">
    <source>
        <dbReference type="ARBA" id="ARBA00022729"/>
    </source>
</evidence>